<dbReference type="Proteomes" id="UP000315295">
    <property type="component" value="Unassembled WGS sequence"/>
</dbReference>
<accession>A0A540N6I4</accession>
<keyword evidence="2" id="KW-1185">Reference proteome</keyword>
<gene>
    <name evidence="1" type="ORF">C1H46_007728</name>
</gene>
<sequence length="65" mass="7632">MSLESFLFSDKSNIRVGVVPFCKQIISEFLCSIFRDSKVINRDNESSYPPWFDMEKGYAHTLFFL</sequence>
<name>A0A540N6I4_MALBA</name>
<protein>
    <submittedName>
        <fullName evidence="1">Uncharacterized protein</fullName>
    </submittedName>
</protein>
<dbReference type="EMBL" id="VIEB01000100">
    <property type="protein sequence ID" value="TQE06662.1"/>
    <property type="molecule type" value="Genomic_DNA"/>
</dbReference>
<evidence type="ECO:0000313" key="1">
    <source>
        <dbReference type="EMBL" id="TQE06662.1"/>
    </source>
</evidence>
<comment type="caution">
    <text evidence="1">The sequence shown here is derived from an EMBL/GenBank/DDBJ whole genome shotgun (WGS) entry which is preliminary data.</text>
</comment>
<evidence type="ECO:0000313" key="2">
    <source>
        <dbReference type="Proteomes" id="UP000315295"/>
    </source>
</evidence>
<proteinExistence type="predicted"/>
<organism evidence="1 2">
    <name type="scientific">Malus baccata</name>
    <name type="common">Siberian crab apple</name>
    <name type="synonym">Pyrus baccata</name>
    <dbReference type="NCBI Taxonomy" id="106549"/>
    <lineage>
        <taxon>Eukaryota</taxon>
        <taxon>Viridiplantae</taxon>
        <taxon>Streptophyta</taxon>
        <taxon>Embryophyta</taxon>
        <taxon>Tracheophyta</taxon>
        <taxon>Spermatophyta</taxon>
        <taxon>Magnoliopsida</taxon>
        <taxon>eudicotyledons</taxon>
        <taxon>Gunneridae</taxon>
        <taxon>Pentapetalae</taxon>
        <taxon>rosids</taxon>
        <taxon>fabids</taxon>
        <taxon>Rosales</taxon>
        <taxon>Rosaceae</taxon>
        <taxon>Amygdaloideae</taxon>
        <taxon>Maleae</taxon>
        <taxon>Malus</taxon>
    </lineage>
</organism>
<reference evidence="1 2" key="1">
    <citation type="journal article" date="2019" name="G3 (Bethesda)">
        <title>Sequencing of a Wild Apple (Malus baccata) Genome Unravels the Differences Between Cultivated and Wild Apple Species Regarding Disease Resistance and Cold Tolerance.</title>
        <authorList>
            <person name="Chen X."/>
        </authorList>
    </citation>
    <scope>NUCLEOTIDE SEQUENCE [LARGE SCALE GENOMIC DNA]</scope>
    <source>
        <strain evidence="2">cv. Shandingzi</strain>
        <tissue evidence="1">Leaves</tissue>
    </source>
</reference>
<dbReference type="AlphaFoldDB" id="A0A540N6I4"/>